<dbReference type="GO" id="GO:0030288">
    <property type="term" value="C:outer membrane-bounded periplasmic space"/>
    <property type="evidence" value="ECO:0007669"/>
    <property type="project" value="TreeGrafter"/>
</dbReference>
<dbReference type="GO" id="GO:0007165">
    <property type="term" value="P:signal transduction"/>
    <property type="evidence" value="ECO:0007669"/>
    <property type="project" value="TreeGrafter"/>
</dbReference>
<dbReference type="Proteomes" id="UP000297031">
    <property type="component" value="Chromosome"/>
</dbReference>
<dbReference type="Gene3D" id="3.90.226.10">
    <property type="entry name" value="2-enoyl-CoA Hydratase, Chain A, domain 1"/>
    <property type="match status" value="1"/>
</dbReference>
<name>A0A4P7VJE6_9BACT</name>
<dbReference type="PANTHER" id="PTHR32060:SF30">
    <property type="entry name" value="CARBOXY-TERMINAL PROCESSING PROTEASE CTPA"/>
    <property type="match status" value="1"/>
</dbReference>
<keyword evidence="1" id="KW-0732">Signal</keyword>
<dbReference type="SMART" id="SM00228">
    <property type="entry name" value="PDZ"/>
    <property type="match status" value="1"/>
</dbReference>
<dbReference type="SUPFAM" id="SSF50156">
    <property type="entry name" value="PDZ domain-like"/>
    <property type="match status" value="1"/>
</dbReference>
<feature type="chain" id="PRO_5020491887" description="PDZ domain-containing protein" evidence="1">
    <location>
        <begin position="25"/>
        <end position="597"/>
    </location>
</feature>
<dbReference type="PROSITE" id="PS50106">
    <property type="entry name" value="PDZ"/>
    <property type="match status" value="1"/>
</dbReference>
<dbReference type="Gene3D" id="2.60.40.10">
    <property type="entry name" value="Immunoglobulins"/>
    <property type="match status" value="1"/>
</dbReference>
<evidence type="ECO:0000259" key="2">
    <source>
        <dbReference type="PROSITE" id="PS50106"/>
    </source>
</evidence>
<dbReference type="CDD" id="cd07561">
    <property type="entry name" value="Peptidase_S41_CPP_like"/>
    <property type="match status" value="1"/>
</dbReference>
<dbReference type="InterPro" id="IPR005151">
    <property type="entry name" value="Tail-specific_protease"/>
</dbReference>
<dbReference type="GO" id="GO:0004175">
    <property type="term" value="F:endopeptidase activity"/>
    <property type="evidence" value="ECO:0007669"/>
    <property type="project" value="TreeGrafter"/>
</dbReference>
<dbReference type="InterPro" id="IPR029045">
    <property type="entry name" value="ClpP/crotonase-like_dom_sf"/>
</dbReference>
<dbReference type="AlphaFoldDB" id="A0A4P7VJE6"/>
<evidence type="ECO:0000313" key="3">
    <source>
        <dbReference type="EMBL" id="QCD35863.1"/>
    </source>
</evidence>
<dbReference type="Gene3D" id="3.30.750.170">
    <property type="match status" value="1"/>
</dbReference>
<dbReference type="InterPro" id="IPR001478">
    <property type="entry name" value="PDZ"/>
</dbReference>
<evidence type="ECO:0000313" key="4">
    <source>
        <dbReference type="Proteomes" id="UP000297031"/>
    </source>
</evidence>
<dbReference type="InterPro" id="IPR013783">
    <property type="entry name" value="Ig-like_fold"/>
</dbReference>
<evidence type="ECO:0000256" key="1">
    <source>
        <dbReference type="SAM" id="SignalP"/>
    </source>
</evidence>
<sequence length="597" mass="65351">MTNHKYFKTILLSAAIVTMGFCFTACDDDDPILPGTGIETAQWSAVNDADLKGQTLIYEFEAPASWTALSNEEWCEVLTPSGYQGKSSLRMKVEPNDGKLGRSAEVSVQIDGYAEPCVLIIRQGEGVVEKGEGRFRDINQWTLDIMSDYYLWNENIPDILLDHSLDYDLFLAQILDGVAENDDANHDDGLWDNGERVSYYSNIQSNAPLSRATGESYNDAGLAIQATILGPNDDDPCGFTVMFVTPGTAAEEAGVHRGDFITKVNNIPVTQNNYSQLGNSLLNGNVTVDLNSVKFNNGVATITNRVPSVMIAKSSYIDPAIYKSTVVTAANGKKIGYLLYMNFHMDYDSQLLQVFNQFKAEGIDELVIDLRYNNGGHVLSSTVLGTLVAGQSHQGQTYLRTTYNSARTAAGEVGVYNIGEAANPETANGYDKISQAIDSSLDLKRVYVIGTRITASASELLINGLRGLDIDVRLVGTTTQGKNCGMEGWQKRAGNYTFTLYPITFYCENAKGFRDYAEGFKPDFEYDDTNIYPGDFGTMEDQLSGIALTWAATGNKPSFESTGSRASTGIYVLKPTNEMKSQFTRNMGGSRTIVKAM</sequence>
<dbReference type="InterPro" id="IPR024361">
    <property type="entry name" value="BACON"/>
</dbReference>
<feature type="domain" description="PDZ" evidence="2">
    <location>
        <begin position="206"/>
        <end position="296"/>
    </location>
</feature>
<dbReference type="GO" id="GO:0006508">
    <property type="term" value="P:proteolysis"/>
    <property type="evidence" value="ECO:0007669"/>
    <property type="project" value="InterPro"/>
</dbReference>
<dbReference type="RefSeq" id="WP_136410509.1">
    <property type="nucleotide sequence ID" value="NZ_CP039393.1"/>
</dbReference>
<dbReference type="GO" id="GO:0008236">
    <property type="term" value="F:serine-type peptidase activity"/>
    <property type="evidence" value="ECO:0007669"/>
    <property type="project" value="InterPro"/>
</dbReference>
<dbReference type="CDD" id="cd14948">
    <property type="entry name" value="BACON"/>
    <property type="match status" value="1"/>
</dbReference>
<proteinExistence type="predicted"/>
<dbReference type="PANTHER" id="PTHR32060">
    <property type="entry name" value="TAIL-SPECIFIC PROTEASE"/>
    <property type="match status" value="1"/>
</dbReference>
<dbReference type="Gene3D" id="2.30.42.10">
    <property type="match status" value="1"/>
</dbReference>
<accession>A0A4P7VJE6</accession>
<dbReference type="Pfam" id="PF03572">
    <property type="entry name" value="Peptidase_S41"/>
    <property type="match status" value="1"/>
</dbReference>
<gene>
    <name evidence="3" type="ORF">E7746_08215</name>
</gene>
<dbReference type="EMBL" id="CP039393">
    <property type="protein sequence ID" value="QCD35863.1"/>
    <property type="molecule type" value="Genomic_DNA"/>
</dbReference>
<organism evidence="3 4">
    <name type="scientific">Muribaculum gordoncarteri</name>
    <dbReference type="NCBI Taxonomy" id="2530390"/>
    <lineage>
        <taxon>Bacteria</taxon>
        <taxon>Pseudomonadati</taxon>
        <taxon>Bacteroidota</taxon>
        <taxon>Bacteroidia</taxon>
        <taxon>Bacteroidales</taxon>
        <taxon>Muribaculaceae</taxon>
        <taxon>Muribaculum</taxon>
    </lineage>
</organism>
<dbReference type="KEGG" id="mgod:E7746_08215"/>
<dbReference type="SUPFAM" id="SSF52096">
    <property type="entry name" value="ClpP/crotonase"/>
    <property type="match status" value="1"/>
</dbReference>
<dbReference type="InterPro" id="IPR036034">
    <property type="entry name" value="PDZ_sf"/>
</dbReference>
<dbReference type="OrthoDB" id="7168509at2"/>
<reference evidence="3 4" key="1">
    <citation type="submission" date="2019-02" db="EMBL/GenBank/DDBJ databases">
        <title>Isolation and identification of novel species under the genus Muribaculum.</title>
        <authorList>
            <person name="Miyake S."/>
            <person name="Ding Y."/>
            <person name="Low A."/>
            <person name="Soh M."/>
            <person name="Seedorf H."/>
        </authorList>
    </citation>
    <scope>NUCLEOTIDE SEQUENCE [LARGE SCALE GENOMIC DNA]</scope>
    <source>
        <strain evidence="3 4">TLL-A4</strain>
    </source>
</reference>
<protein>
    <recommendedName>
        <fullName evidence="2">PDZ domain-containing protein</fullName>
    </recommendedName>
</protein>
<keyword evidence="4" id="KW-1185">Reference proteome</keyword>
<feature type="signal peptide" evidence="1">
    <location>
        <begin position="1"/>
        <end position="24"/>
    </location>
</feature>